<comment type="similarity">
    <text evidence="2">Belongs to the DNA repair metallo-beta-lactamase (DRMBL) family.</text>
</comment>
<sequence>MPLTSSPKHSTMTSELFIIPESPLGKELVTETKEKKITSKTFPHQVHASNKSAICAMKGQSSHSEPIDLTVDLRMVNKNSINSQEPIIQNKAQKPGLKGNHLESKNLEVKQEVFSNRNNFTTSLWINPSENLENIPSALKLSDTVVVSDSDDFEEVTSCLRSPRLTSCRGRNRDGGKSKNGRPPTKKNKANEYEGDGSYNSILQELNIKGTTRKKKKETNNINKNLKERRPASERGYMGVTNDQVSTWPGDDLEVSFDLILEENTLEQESMQPKIRLLRRRKSRTQGTQTSPETKGAVPEFPTEERQHFSRKGLTDTDIDASTWPKKVSARSREKRTVKAIKSRKSLSFHSEETPADEQENRFIQGALGEQQDISTDPVHWVTSHPTLPLLELSPPRRGGIQHWNYKGEDGIRPEIESFRREESKLLEFMSVSSGTSFSVDTFSCGAILGCKAYFLSHFHSHCYRGLTSTFVNTIYCSKVTGNLLRSKLGVRDDLIHRLPLHTVCLVEAIRVVLIEANHCPGSVMFLFLLDDGKRLLYTGDFRVDQSMLKNPHLTALRVDVCYLDTMHCQPDWEFPTRAEMKQFVQGVARKALKRNPRTLLVSGYQYLGHEALFMALAEVTGAQAAMAVDMYDTMLTLGMEELRSAVTLDFHSSQLHVLPILQLGIKGLRTHWKKFMSRYDYILAFKPSGWPSLARRQALNGLQPCVTENIILYAIPFSEHSSYSELRHFVQWLQVITNINDLPSVLQAQQLFHTGMPISPNECLSIRGHKQIMLS</sequence>
<dbReference type="GO" id="GO:0003684">
    <property type="term" value="F:damaged DNA binding"/>
    <property type="evidence" value="ECO:0007669"/>
    <property type="project" value="TreeGrafter"/>
</dbReference>
<keyword evidence="5" id="KW-0539">Nucleus</keyword>
<dbReference type="InterPro" id="IPR011084">
    <property type="entry name" value="DRMBL"/>
</dbReference>
<evidence type="ECO:0000313" key="9">
    <source>
        <dbReference type="Proteomes" id="UP000694388"/>
    </source>
</evidence>
<reference evidence="8" key="2">
    <citation type="submission" date="2025-09" db="UniProtKB">
        <authorList>
            <consortium name="Ensembl"/>
        </authorList>
    </citation>
    <scope>IDENTIFICATION</scope>
</reference>
<evidence type="ECO:0000256" key="1">
    <source>
        <dbReference type="ARBA" id="ARBA00004123"/>
    </source>
</evidence>
<feature type="region of interest" description="Disordered" evidence="6">
    <location>
        <begin position="165"/>
        <end position="196"/>
    </location>
</feature>
<dbReference type="SUPFAM" id="SSF56281">
    <property type="entry name" value="Metallo-hydrolase/oxidoreductase"/>
    <property type="match status" value="1"/>
</dbReference>
<dbReference type="GO" id="GO:0005634">
    <property type="term" value="C:nucleus"/>
    <property type="evidence" value="ECO:0007669"/>
    <property type="project" value="UniProtKB-SubCell"/>
</dbReference>
<dbReference type="Proteomes" id="UP000694388">
    <property type="component" value="Unplaced"/>
</dbReference>
<dbReference type="GO" id="GO:0036297">
    <property type="term" value="P:interstrand cross-link repair"/>
    <property type="evidence" value="ECO:0007669"/>
    <property type="project" value="TreeGrafter"/>
</dbReference>
<feature type="domain" description="DNA repair metallo-beta-lactamase" evidence="7">
    <location>
        <begin position="642"/>
        <end position="736"/>
    </location>
</feature>
<organism evidence="8 9">
    <name type="scientific">Eptatretus burgeri</name>
    <name type="common">Inshore hagfish</name>
    <dbReference type="NCBI Taxonomy" id="7764"/>
    <lineage>
        <taxon>Eukaryota</taxon>
        <taxon>Metazoa</taxon>
        <taxon>Chordata</taxon>
        <taxon>Craniata</taxon>
        <taxon>Vertebrata</taxon>
        <taxon>Cyclostomata</taxon>
        <taxon>Myxini</taxon>
        <taxon>Myxiniformes</taxon>
        <taxon>Myxinidae</taxon>
        <taxon>Eptatretinae</taxon>
        <taxon>Eptatretus</taxon>
    </lineage>
</organism>
<dbReference type="CDD" id="cd16273">
    <property type="entry name" value="SNM1A-1C-like_MBL-fold"/>
    <property type="match status" value="1"/>
</dbReference>
<keyword evidence="4" id="KW-0234">DNA repair</keyword>
<dbReference type="Ensembl" id="ENSEBUT00000024088.1">
    <property type="protein sequence ID" value="ENSEBUP00000023512.1"/>
    <property type="gene ID" value="ENSEBUG00000014474.1"/>
</dbReference>
<dbReference type="GeneTree" id="ENSGT00940000158766"/>
<feature type="region of interest" description="Disordered" evidence="6">
    <location>
        <begin position="281"/>
        <end position="358"/>
    </location>
</feature>
<protein>
    <recommendedName>
        <fullName evidence="7">DNA repair metallo-beta-lactamase domain-containing protein</fullName>
    </recommendedName>
</protein>
<evidence type="ECO:0000313" key="8">
    <source>
        <dbReference type="Ensembl" id="ENSEBUP00000023512.1"/>
    </source>
</evidence>
<evidence type="ECO:0000256" key="4">
    <source>
        <dbReference type="ARBA" id="ARBA00023204"/>
    </source>
</evidence>
<dbReference type="Pfam" id="PF07522">
    <property type="entry name" value="DRMBL"/>
    <property type="match status" value="1"/>
</dbReference>
<dbReference type="InterPro" id="IPR036866">
    <property type="entry name" value="RibonucZ/Hydroxyglut_hydro"/>
</dbReference>
<evidence type="ECO:0000256" key="6">
    <source>
        <dbReference type="SAM" id="MobiDB-lite"/>
    </source>
</evidence>
<accession>A0A8C4R102</accession>
<evidence type="ECO:0000256" key="2">
    <source>
        <dbReference type="ARBA" id="ARBA00010304"/>
    </source>
</evidence>
<keyword evidence="3" id="KW-0227">DNA damage</keyword>
<dbReference type="AlphaFoldDB" id="A0A8C4R102"/>
<evidence type="ECO:0000259" key="7">
    <source>
        <dbReference type="Pfam" id="PF07522"/>
    </source>
</evidence>
<keyword evidence="9" id="KW-1185">Reference proteome</keyword>
<proteinExistence type="inferred from homology"/>
<dbReference type="PANTHER" id="PTHR23240">
    <property type="entry name" value="DNA CROSS-LINK REPAIR PROTEIN PSO2/SNM1-RELATED"/>
    <property type="match status" value="1"/>
</dbReference>
<comment type="subcellular location">
    <subcellularLocation>
        <location evidence="1">Nucleus</location>
    </subcellularLocation>
</comment>
<dbReference type="PANTHER" id="PTHR23240:SF6">
    <property type="entry name" value="DNA CROSS-LINK REPAIR 1A PROTEIN"/>
    <property type="match status" value="1"/>
</dbReference>
<feature type="compositionally biased region" description="Basic residues" evidence="6">
    <location>
        <begin position="338"/>
        <end position="347"/>
    </location>
</feature>
<evidence type="ECO:0000256" key="3">
    <source>
        <dbReference type="ARBA" id="ARBA00022763"/>
    </source>
</evidence>
<dbReference type="GO" id="GO:0035312">
    <property type="term" value="F:5'-3' DNA exonuclease activity"/>
    <property type="evidence" value="ECO:0007669"/>
    <property type="project" value="TreeGrafter"/>
</dbReference>
<dbReference type="Gene3D" id="3.60.15.10">
    <property type="entry name" value="Ribonuclease Z/Hydroxyacylglutathione hydrolase-like"/>
    <property type="match status" value="1"/>
</dbReference>
<reference evidence="8" key="1">
    <citation type="submission" date="2025-08" db="UniProtKB">
        <authorList>
            <consortium name="Ensembl"/>
        </authorList>
    </citation>
    <scope>IDENTIFICATION</scope>
</reference>
<evidence type="ECO:0000256" key="5">
    <source>
        <dbReference type="ARBA" id="ARBA00023242"/>
    </source>
</evidence>
<dbReference type="Gene3D" id="3.40.50.12650">
    <property type="match status" value="1"/>
</dbReference>
<dbReference type="GO" id="GO:0006303">
    <property type="term" value="P:double-strand break repair via nonhomologous end joining"/>
    <property type="evidence" value="ECO:0007669"/>
    <property type="project" value="TreeGrafter"/>
</dbReference>
<name>A0A8C4R102_EPTBU</name>